<organism evidence="1 2">
    <name type="scientific">Lentibacillus populi</name>
    <dbReference type="NCBI Taxonomy" id="1827502"/>
    <lineage>
        <taxon>Bacteria</taxon>
        <taxon>Bacillati</taxon>
        <taxon>Bacillota</taxon>
        <taxon>Bacilli</taxon>
        <taxon>Bacillales</taxon>
        <taxon>Bacillaceae</taxon>
        <taxon>Lentibacillus</taxon>
    </lineage>
</organism>
<evidence type="ECO:0000313" key="1">
    <source>
        <dbReference type="EMBL" id="GGB55323.1"/>
    </source>
</evidence>
<keyword evidence="2" id="KW-1185">Reference proteome</keyword>
<reference evidence="1" key="1">
    <citation type="journal article" date="2014" name="Int. J. Syst. Evol. Microbiol.">
        <title>Complete genome sequence of Corynebacterium casei LMG S-19264T (=DSM 44701T), isolated from a smear-ripened cheese.</title>
        <authorList>
            <consortium name="US DOE Joint Genome Institute (JGI-PGF)"/>
            <person name="Walter F."/>
            <person name="Albersmeier A."/>
            <person name="Kalinowski J."/>
            <person name="Ruckert C."/>
        </authorList>
    </citation>
    <scope>NUCLEOTIDE SEQUENCE</scope>
    <source>
        <strain evidence="1">CGMCC 1.15454</strain>
    </source>
</reference>
<gene>
    <name evidence="1" type="ORF">GCM10011409_36190</name>
</gene>
<dbReference type="EMBL" id="BMJD01000039">
    <property type="protein sequence ID" value="GGB55323.1"/>
    <property type="molecule type" value="Genomic_DNA"/>
</dbReference>
<proteinExistence type="predicted"/>
<evidence type="ECO:0000313" key="2">
    <source>
        <dbReference type="Proteomes" id="UP000621492"/>
    </source>
</evidence>
<evidence type="ECO:0008006" key="3">
    <source>
        <dbReference type="Google" id="ProtNLM"/>
    </source>
</evidence>
<sequence length="195" mass="22396">MQLPQIRMTSQMAQIRVQQTAGQQELRQPEAELSIQQPNAEISMKTTPSKLTIDQRQAWEDMDLMPILKRIEKFASEGQQGLMEGIKRRVQQGNELMEIENKRNPVVSQAIENGYDGMKTLGIKFIPSSFAVKMDYQSSNVQVDVKVHRPIINAKSHQPIHRYERGNVTISMKQYQDLNIDFVNLNSEALENVQK</sequence>
<dbReference type="InterPro" id="IPR045527">
    <property type="entry name" value="DUF6470"/>
</dbReference>
<dbReference type="Proteomes" id="UP000621492">
    <property type="component" value="Unassembled WGS sequence"/>
</dbReference>
<dbReference type="AlphaFoldDB" id="A0A9W5U0E4"/>
<comment type="caution">
    <text evidence="1">The sequence shown here is derived from an EMBL/GenBank/DDBJ whole genome shotgun (WGS) entry which is preliminary data.</text>
</comment>
<dbReference type="Pfam" id="PF20074">
    <property type="entry name" value="DUF6470"/>
    <property type="match status" value="1"/>
</dbReference>
<reference evidence="1" key="2">
    <citation type="submission" date="2020-09" db="EMBL/GenBank/DDBJ databases">
        <authorList>
            <person name="Sun Q."/>
            <person name="Zhou Y."/>
        </authorList>
    </citation>
    <scope>NUCLEOTIDE SEQUENCE</scope>
    <source>
        <strain evidence="1">CGMCC 1.15454</strain>
    </source>
</reference>
<name>A0A9W5U0E4_9BACI</name>
<accession>A0A9W5U0E4</accession>
<dbReference type="RefSeq" id="WP_155554867.1">
    <property type="nucleotide sequence ID" value="NZ_BMJD01000039.1"/>
</dbReference>
<protein>
    <recommendedName>
        <fullName evidence="3">YviE</fullName>
    </recommendedName>
</protein>